<evidence type="ECO:0000313" key="9">
    <source>
        <dbReference type="Proteomes" id="UP001595974"/>
    </source>
</evidence>
<accession>A0ABW1AVP8</accession>
<gene>
    <name evidence="8" type="ORF">ACFPTN_17050</name>
</gene>
<dbReference type="CDD" id="cd08071">
    <property type="entry name" value="MPN_DUF2466"/>
    <property type="match status" value="1"/>
</dbReference>
<organism evidence="8 9">
    <name type="scientific">Thauera sinica</name>
    <dbReference type="NCBI Taxonomy" id="2665146"/>
    <lineage>
        <taxon>Bacteria</taxon>
        <taxon>Pseudomonadati</taxon>
        <taxon>Pseudomonadota</taxon>
        <taxon>Betaproteobacteria</taxon>
        <taxon>Rhodocyclales</taxon>
        <taxon>Zoogloeaceae</taxon>
        <taxon>Thauera</taxon>
    </lineage>
</organism>
<dbReference type="Pfam" id="PF04002">
    <property type="entry name" value="RadC"/>
    <property type="match status" value="1"/>
</dbReference>
<evidence type="ECO:0000256" key="6">
    <source>
        <dbReference type="SAM" id="MobiDB-lite"/>
    </source>
</evidence>
<keyword evidence="2" id="KW-0479">Metal-binding</keyword>
<keyword evidence="3" id="KW-0378">Hydrolase</keyword>
<dbReference type="Gene3D" id="3.40.140.10">
    <property type="entry name" value="Cytidine Deaminase, domain 2"/>
    <property type="match status" value="1"/>
</dbReference>
<evidence type="ECO:0000259" key="7">
    <source>
        <dbReference type="PROSITE" id="PS50249"/>
    </source>
</evidence>
<evidence type="ECO:0000313" key="8">
    <source>
        <dbReference type="EMBL" id="MFC5771091.1"/>
    </source>
</evidence>
<evidence type="ECO:0000256" key="3">
    <source>
        <dbReference type="ARBA" id="ARBA00022801"/>
    </source>
</evidence>
<evidence type="ECO:0000256" key="1">
    <source>
        <dbReference type="ARBA" id="ARBA00022670"/>
    </source>
</evidence>
<dbReference type="EMBL" id="JBHSOG010000068">
    <property type="protein sequence ID" value="MFC5771091.1"/>
    <property type="molecule type" value="Genomic_DNA"/>
</dbReference>
<keyword evidence="5" id="KW-0482">Metalloprotease</keyword>
<dbReference type="InterPro" id="IPR025657">
    <property type="entry name" value="RadC_JAB"/>
</dbReference>
<comment type="caution">
    <text evidence="8">The sequence shown here is derived from an EMBL/GenBank/DDBJ whole genome shotgun (WGS) entry which is preliminary data.</text>
</comment>
<dbReference type="PROSITE" id="PS50249">
    <property type="entry name" value="MPN"/>
    <property type="match status" value="1"/>
</dbReference>
<proteinExistence type="predicted"/>
<dbReference type="RefSeq" id="WP_096452967.1">
    <property type="nucleotide sequence ID" value="NZ_JBHSOG010000068.1"/>
</dbReference>
<keyword evidence="1" id="KW-0645">Protease</keyword>
<dbReference type="PANTHER" id="PTHR30471">
    <property type="entry name" value="DNA REPAIR PROTEIN RADC"/>
    <property type="match status" value="1"/>
</dbReference>
<keyword evidence="4" id="KW-0862">Zinc</keyword>
<name>A0ABW1AVP8_9RHOO</name>
<dbReference type="PROSITE" id="PS01302">
    <property type="entry name" value="UPF0758"/>
    <property type="match status" value="1"/>
</dbReference>
<reference evidence="9" key="1">
    <citation type="journal article" date="2019" name="Int. J. Syst. Evol. Microbiol.">
        <title>The Global Catalogue of Microorganisms (GCM) 10K type strain sequencing project: providing services to taxonomists for standard genome sequencing and annotation.</title>
        <authorList>
            <consortium name="The Broad Institute Genomics Platform"/>
            <consortium name="The Broad Institute Genome Sequencing Center for Infectious Disease"/>
            <person name="Wu L."/>
            <person name="Ma J."/>
        </authorList>
    </citation>
    <scope>NUCLEOTIDE SEQUENCE [LARGE SCALE GENOMIC DNA]</scope>
    <source>
        <strain evidence="9">SHR3</strain>
    </source>
</reference>
<dbReference type="InterPro" id="IPR001405">
    <property type="entry name" value="UPF0758"/>
</dbReference>
<dbReference type="InterPro" id="IPR020891">
    <property type="entry name" value="UPF0758_CS"/>
</dbReference>
<evidence type="ECO:0000256" key="2">
    <source>
        <dbReference type="ARBA" id="ARBA00022723"/>
    </source>
</evidence>
<protein>
    <submittedName>
        <fullName evidence="8">JAB domain-containing protein</fullName>
    </submittedName>
</protein>
<dbReference type="Proteomes" id="UP001595974">
    <property type="component" value="Unassembled WGS sequence"/>
</dbReference>
<feature type="domain" description="MPN" evidence="7">
    <location>
        <begin position="66"/>
        <end position="189"/>
    </location>
</feature>
<sequence>MAAATLTHPTPANDARRSPSNSPEAHPQAGGGLQLEFALKVVMSDDEILDRARDILARRLRQAETVLDSPSVVRDYLMMHCAELPHEVFGVLWLDARHALIEDERMFRGTLTQTSVYPRELVKAAVLKNAAACIVYHNHPSGSGEPSLADERLTQSLKDALAMIDVRVCDHFIVAGTAKPTSFAERGLL</sequence>
<dbReference type="InterPro" id="IPR037518">
    <property type="entry name" value="MPN"/>
</dbReference>
<keyword evidence="9" id="KW-1185">Reference proteome</keyword>
<evidence type="ECO:0000256" key="5">
    <source>
        <dbReference type="ARBA" id="ARBA00023049"/>
    </source>
</evidence>
<evidence type="ECO:0000256" key="4">
    <source>
        <dbReference type="ARBA" id="ARBA00022833"/>
    </source>
</evidence>
<dbReference type="SUPFAM" id="SSF102712">
    <property type="entry name" value="JAB1/MPN domain"/>
    <property type="match status" value="1"/>
</dbReference>
<dbReference type="PANTHER" id="PTHR30471:SF3">
    <property type="entry name" value="UPF0758 PROTEIN YEES-RELATED"/>
    <property type="match status" value="1"/>
</dbReference>
<feature type="region of interest" description="Disordered" evidence="6">
    <location>
        <begin position="1"/>
        <end position="30"/>
    </location>
</feature>